<dbReference type="RefSeq" id="WP_344913492.1">
    <property type="nucleotide sequence ID" value="NZ_BAAAYO010000012.1"/>
</dbReference>
<protein>
    <submittedName>
        <fullName evidence="1">AAA family ATPase</fullName>
    </submittedName>
</protein>
<reference evidence="1 2" key="1">
    <citation type="submission" date="2024-09" db="EMBL/GenBank/DDBJ databases">
        <authorList>
            <person name="Sun Q."/>
            <person name="Mori K."/>
        </authorList>
    </citation>
    <scope>NUCLEOTIDE SEQUENCE [LARGE SCALE GENOMIC DNA]</scope>
    <source>
        <strain evidence="1 2">JCM 12520</strain>
    </source>
</reference>
<gene>
    <name evidence="1" type="ORF">ACFFNY_30880</name>
</gene>
<name>A0ABV5W609_9BACL</name>
<keyword evidence="2" id="KW-1185">Reference proteome</keyword>
<dbReference type="EMBL" id="JBHMAG010000020">
    <property type="protein sequence ID" value="MFB9756002.1"/>
    <property type="molecule type" value="Genomic_DNA"/>
</dbReference>
<evidence type="ECO:0000313" key="2">
    <source>
        <dbReference type="Proteomes" id="UP001589619"/>
    </source>
</evidence>
<dbReference type="Gene3D" id="3.40.50.300">
    <property type="entry name" value="P-loop containing nucleotide triphosphate hydrolases"/>
    <property type="match status" value="1"/>
</dbReference>
<organism evidence="1 2">
    <name type="scientific">Paenibacillus hodogayensis</name>
    <dbReference type="NCBI Taxonomy" id="279208"/>
    <lineage>
        <taxon>Bacteria</taxon>
        <taxon>Bacillati</taxon>
        <taxon>Bacillota</taxon>
        <taxon>Bacilli</taxon>
        <taxon>Bacillales</taxon>
        <taxon>Paenibacillaceae</taxon>
        <taxon>Paenibacillus</taxon>
    </lineage>
</organism>
<evidence type="ECO:0000313" key="1">
    <source>
        <dbReference type="EMBL" id="MFB9756002.1"/>
    </source>
</evidence>
<dbReference type="InterPro" id="IPR027417">
    <property type="entry name" value="P-loop_NTPase"/>
</dbReference>
<dbReference type="Proteomes" id="UP001589619">
    <property type="component" value="Unassembled WGS sequence"/>
</dbReference>
<dbReference type="SUPFAM" id="SSF52540">
    <property type="entry name" value="P-loop containing nucleoside triphosphate hydrolases"/>
    <property type="match status" value="1"/>
</dbReference>
<accession>A0ABV5W609</accession>
<proteinExistence type="predicted"/>
<dbReference type="Pfam" id="PF13671">
    <property type="entry name" value="AAA_33"/>
    <property type="match status" value="1"/>
</dbReference>
<comment type="caution">
    <text evidence="1">The sequence shown here is derived from an EMBL/GenBank/DDBJ whole genome shotgun (WGS) entry which is preliminary data.</text>
</comment>
<sequence length="186" mass="20953">MFTEGPCIILVTGIMASGKSTVAQLLSERFEKSVHVRGDLFRRMIVNNRQEMNPDAGEEQLDQLRLRYRLAAQTADLYVQAGFTVVVQDVVVGPVLNEFISFVRSRPFYAVVLCPKPEAVAQREAARSKKGYGAWTVEGLDRLHREQTPRIGMWLDSSDMTPEETVEEIWTRVQKEGLIASGLEPI</sequence>